<protein>
    <submittedName>
        <fullName evidence="2">Uncharacterized protein</fullName>
    </submittedName>
</protein>
<proteinExistence type="evidence at transcript level"/>
<dbReference type="PANTHER" id="PTHR31680:SF8">
    <property type="entry name" value="LONGIFOLIA PROTEIN"/>
    <property type="match status" value="1"/>
</dbReference>
<reference evidence="2" key="1">
    <citation type="submission" date="2012-05" db="EMBL/GenBank/DDBJ databases">
        <authorList>
            <person name="Krishnakumar V."/>
            <person name="Cheung F."/>
            <person name="Xiao Y."/>
            <person name="Chan A."/>
            <person name="Moskal W.A."/>
            <person name="Town C.D."/>
        </authorList>
    </citation>
    <scope>NUCLEOTIDE SEQUENCE</scope>
</reference>
<name>I3SFS9_LOTJA</name>
<evidence type="ECO:0000313" key="2">
    <source>
        <dbReference type="EMBL" id="AFK39121.1"/>
    </source>
</evidence>
<dbReference type="InterPro" id="IPR033334">
    <property type="entry name" value="LNG1/2"/>
</dbReference>
<dbReference type="AlphaFoldDB" id="I3SFS9"/>
<feature type="compositionally biased region" description="Basic and acidic residues" evidence="1">
    <location>
        <begin position="24"/>
        <end position="36"/>
    </location>
</feature>
<accession>I3SFS9</accession>
<feature type="region of interest" description="Disordered" evidence="1">
    <location>
        <begin position="12"/>
        <end position="70"/>
    </location>
</feature>
<feature type="compositionally biased region" description="Polar residues" evidence="1">
    <location>
        <begin position="37"/>
        <end position="61"/>
    </location>
</feature>
<dbReference type="PANTHER" id="PTHR31680">
    <property type="entry name" value="LONGIFOLIA PROTEIN"/>
    <property type="match status" value="1"/>
</dbReference>
<sequence>MGFKHGVDVILPDFGSKRSMGSHSDIEDIHNDHPEKINSNSIQQKGLSQNNAENELSQENSIAEKIVTAEQPSPVSVLDAAFYKEDPPSPIKRKLEISKDLDEALNTYDIDEENSEDFPLSSNTTKANFSNGTRDIDFKTHNLVQVIQQIDYSDERFTNFSDSKDPEHKYVSEILLASGLLTSPSSSQAFYSSVTQ</sequence>
<evidence type="ECO:0000256" key="1">
    <source>
        <dbReference type="SAM" id="MobiDB-lite"/>
    </source>
</evidence>
<organism evidence="2">
    <name type="scientific">Lotus japonicus</name>
    <name type="common">Lotus corniculatus var. japonicus</name>
    <dbReference type="NCBI Taxonomy" id="34305"/>
    <lineage>
        <taxon>Eukaryota</taxon>
        <taxon>Viridiplantae</taxon>
        <taxon>Streptophyta</taxon>
        <taxon>Embryophyta</taxon>
        <taxon>Tracheophyta</taxon>
        <taxon>Spermatophyta</taxon>
        <taxon>Magnoliopsida</taxon>
        <taxon>eudicotyledons</taxon>
        <taxon>Gunneridae</taxon>
        <taxon>Pentapetalae</taxon>
        <taxon>rosids</taxon>
        <taxon>fabids</taxon>
        <taxon>Fabales</taxon>
        <taxon>Fabaceae</taxon>
        <taxon>Papilionoideae</taxon>
        <taxon>50 kb inversion clade</taxon>
        <taxon>NPAAA clade</taxon>
        <taxon>Hologalegina</taxon>
        <taxon>robinioid clade</taxon>
        <taxon>Loteae</taxon>
        <taxon>Lotus</taxon>
    </lineage>
</organism>
<dbReference type="EMBL" id="BT139326">
    <property type="protein sequence ID" value="AFK39121.1"/>
    <property type="molecule type" value="mRNA"/>
</dbReference>
<dbReference type="GO" id="GO:0051513">
    <property type="term" value="P:regulation of monopolar cell growth"/>
    <property type="evidence" value="ECO:0007669"/>
    <property type="project" value="InterPro"/>
</dbReference>